<protein>
    <submittedName>
        <fullName evidence="1">Uncharacterized protein</fullName>
    </submittedName>
</protein>
<sequence length="102" mass="12138">MNNNIIDHDHVNNNYIKNNAVHTKKKIVINRIQKPPKQNIRKSLSTRSPIKINKSVVIKETGKENFESRHYYQYLNFINPHKKLDCESIIRLLLFEKQLKIS</sequence>
<name>A0ABQ8XZP7_9EUKA</name>
<evidence type="ECO:0000313" key="2">
    <source>
        <dbReference type="Proteomes" id="UP001150062"/>
    </source>
</evidence>
<gene>
    <name evidence="1" type="ORF">M0813_27091</name>
</gene>
<accession>A0ABQ8XZP7</accession>
<evidence type="ECO:0000313" key="1">
    <source>
        <dbReference type="EMBL" id="KAJ6237529.1"/>
    </source>
</evidence>
<dbReference type="Proteomes" id="UP001150062">
    <property type="component" value="Unassembled WGS sequence"/>
</dbReference>
<keyword evidence="2" id="KW-1185">Reference proteome</keyword>
<dbReference type="EMBL" id="JAOAOG010000239">
    <property type="protein sequence ID" value="KAJ6237529.1"/>
    <property type="molecule type" value="Genomic_DNA"/>
</dbReference>
<organism evidence="1 2">
    <name type="scientific">Anaeramoeba flamelloides</name>
    <dbReference type="NCBI Taxonomy" id="1746091"/>
    <lineage>
        <taxon>Eukaryota</taxon>
        <taxon>Metamonada</taxon>
        <taxon>Anaeramoebidae</taxon>
        <taxon>Anaeramoeba</taxon>
    </lineage>
</organism>
<reference evidence="1" key="1">
    <citation type="submission" date="2022-08" db="EMBL/GenBank/DDBJ databases">
        <title>Novel sulfate-reducing endosymbionts in the free-living metamonad Anaeramoeba.</title>
        <authorList>
            <person name="Jerlstrom-Hultqvist J."/>
            <person name="Cepicka I."/>
            <person name="Gallot-Lavallee L."/>
            <person name="Salas-Leiva D."/>
            <person name="Curtis B.A."/>
            <person name="Zahonova K."/>
            <person name="Pipaliya S."/>
            <person name="Dacks J."/>
            <person name="Roger A.J."/>
        </authorList>
    </citation>
    <scope>NUCLEOTIDE SEQUENCE</scope>
    <source>
        <strain evidence="1">Schooner1</strain>
    </source>
</reference>
<proteinExistence type="predicted"/>
<comment type="caution">
    <text evidence="1">The sequence shown here is derived from an EMBL/GenBank/DDBJ whole genome shotgun (WGS) entry which is preliminary data.</text>
</comment>